<dbReference type="OrthoDB" id="4206985at2759"/>
<evidence type="ECO:0000256" key="1">
    <source>
        <dbReference type="ARBA" id="ARBA00004477"/>
    </source>
</evidence>
<feature type="transmembrane region" description="Helical" evidence="9">
    <location>
        <begin position="98"/>
        <end position="119"/>
    </location>
</feature>
<evidence type="ECO:0000313" key="11">
    <source>
        <dbReference type="Proteomes" id="UP000242877"/>
    </source>
</evidence>
<keyword evidence="4 9" id="KW-0812">Transmembrane</keyword>
<keyword evidence="3" id="KW-0337">GPI-anchor biosynthesis</keyword>
<proteinExistence type="predicted"/>
<dbReference type="Pfam" id="PF06699">
    <property type="entry name" value="PIG-F"/>
    <property type="match status" value="1"/>
</dbReference>
<feature type="compositionally biased region" description="Low complexity" evidence="8">
    <location>
        <begin position="59"/>
        <end position="74"/>
    </location>
</feature>
<dbReference type="UniPathway" id="UPA00196"/>
<comment type="pathway">
    <text evidence="2">Glycolipid biosynthesis; glycosylphosphatidylinositol-anchor biosynthesis.</text>
</comment>
<dbReference type="VEuPathDB" id="FungiDB:AAP_05757"/>
<accession>A0A167VDI3</accession>
<feature type="region of interest" description="Disordered" evidence="8">
    <location>
        <begin position="59"/>
        <end position="81"/>
    </location>
</feature>
<dbReference type="GO" id="GO:0005789">
    <property type="term" value="C:endoplasmic reticulum membrane"/>
    <property type="evidence" value="ECO:0007669"/>
    <property type="project" value="UniProtKB-SubCell"/>
</dbReference>
<evidence type="ECO:0000256" key="8">
    <source>
        <dbReference type="SAM" id="MobiDB-lite"/>
    </source>
</evidence>
<sequence>MSPLSRFYAPFHPLLLSSLFAASFPQLVRSPIDTLSASIIPLVALQSLYLVTCLPAAGTASGTSSTALSGSSGSDVKERKRHASHSQLTLARRISTSILSLLIPVIVGTPLLYTLTVLFGAPLTTHTLETLLLAAHMSILAGAPLVYVHGMDGGKWAQIVGLSMPWDGVFGGSLGVLVGAWFGAVPIPLDWDRAWQAYPITIITGAYIGYAVFSLLGRCPGIRGKVIRFNDEKVEKSA</sequence>
<keyword evidence="6 9" id="KW-1133">Transmembrane helix</keyword>
<evidence type="ECO:0000256" key="9">
    <source>
        <dbReference type="SAM" id="Phobius"/>
    </source>
</evidence>
<dbReference type="InterPro" id="IPR009580">
    <property type="entry name" value="GPI_biosynthesis_protein_Pig-F"/>
</dbReference>
<evidence type="ECO:0000256" key="3">
    <source>
        <dbReference type="ARBA" id="ARBA00022502"/>
    </source>
</evidence>
<dbReference type="AlphaFoldDB" id="A0A167VDI3"/>
<comment type="caution">
    <text evidence="10">The sequence shown here is derived from an EMBL/GenBank/DDBJ whole genome shotgun (WGS) entry which is preliminary data.</text>
</comment>
<dbReference type="GO" id="GO:0006506">
    <property type="term" value="P:GPI anchor biosynthetic process"/>
    <property type="evidence" value="ECO:0007669"/>
    <property type="project" value="UniProtKB-UniPathway"/>
</dbReference>
<feature type="transmembrane region" description="Helical" evidence="9">
    <location>
        <begin position="131"/>
        <end position="148"/>
    </location>
</feature>
<keyword evidence="5" id="KW-0256">Endoplasmic reticulum</keyword>
<evidence type="ECO:0000313" key="10">
    <source>
        <dbReference type="EMBL" id="KZZ87376.1"/>
    </source>
</evidence>
<evidence type="ECO:0000256" key="6">
    <source>
        <dbReference type="ARBA" id="ARBA00022989"/>
    </source>
</evidence>
<evidence type="ECO:0000256" key="7">
    <source>
        <dbReference type="ARBA" id="ARBA00023136"/>
    </source>
</evidence>
<name>A0A167VDI3_9EURO</name>
<organism evidence="10 11">
    <name type="scientific">Ascosphaera apis ARSEF 7405</name>
    <dbReference type="NCBI Taxonomy" id="392613"/>
    <lineage>
        <taxon>Eukaryota</taxon>
        <taxon>Fungi</taxon>
        <taxon>Dikarya</taxon>
        <taxon>Ascomycota</taxon>
        <taxon>Pezizomycotina</taxon>
        <taxon>Eurotiomycetes</taxon>
        <taxon>Eurotiomycetidae</taxon>
        <taxon>Onygenales</taxon>
        <taxon>Ascosphaeraceae</taxon>
        <taxon>Ascosphaera</taxon>
    </lineage>
</organism>
<evidence type="ECO:0000256" key="2">
    <source>
        <dbReference type="ARBA" id="ARBA00004687"/>
    </source>
</evidence>
<evidence type="ECO:0000256" key="4">
    <source>
        <dbReference type="ARBA" id="ARBA00022692"/>
    </source>
</evidence>
<dbReference type="EMBL" id="AZGZ01000035">
    <property type="protein sequence ID" value="KZZ87376.1"/>
    <property type="molecule type" value="Genomic_DNA"/>
</dbReference>
<keyword evidence="11" id="KW-1185">Reference proteome</keyword>
<evidence type="ECO:0000256" key="5">
    <source>
        <dbReference type="ARBA" id="ARBA00022824"/>
    </source>
</evidence>
<feature type="transmembrane region" description="Helical" evidence="9">
    <location>
        <begin position="195"/>
        <end position="216"/>
    </location>
</feature>
<keyword evidence="7 9" id="KW-0472">Membrane</keyword>
<comment type="subcellular location">
    <subcellularLocation>
        <location evidence="1">Endoplasmic reticulum membrane</location>
        <topology evidence="1">Multi-pass membrane protein</topology>
    </subcellularLocation>
</comment>
<reference evidence="10 11" key="1">
    <citation type="journal article" date="2016" name="Genome Biol. Evol.">
        <title>Divergent and convergent evolution of fungal pathogenicity.</title>
        <authorList>
            <person name="Shang Y."/>
            <person name="Xiao G."/>
            <person name="Zheng P."/>
            <person name="Cen K."/>
            <person name="Zhan S."/>
            <person name="Wang C."/>
        </authorList>
    </citation>
    <scope>NUCLEOTIDE SEQUENCE [LARGE SCALE GENOMIC DNA]</scope>
    <source>
        <strain evidence="10 11">ARSEF 7405</strain>
    </source>
</reference>
<feature type="transmembrane region" description="Helical" evidence="9">
    <location>
        <begin position="169"/>
        <end position="189"/>
    </location>
</feature>
<protein>
    <submittedName>
        <fullName evidence="10">GPI biosynthesis protein Pig-F</fullName>
    </submittedName>
</protein>
<gene>
    <name evidence="10" type="ORF">AAP_05757</name>
</gene>
<dbReference type="Proteomes" id="UP000242877">
    <property type="component" value="Unassembled WGS sequence"/>
</dbReference>